<evidence type="ECO:0000313" key="3">
    <source>
        <dbReference type="Proteomes" id="UP001059617"/>
    </source>
</evidence>
<dbReference type="PANTHER" id="PTHR13887:SF41">
    <property type="entry name" value="THIOREDOXIN SUPERFAMILY PROTEIN"/>
    <property type="match status" value="1"/>
</dbReference>
<dbReference type="Pfam" id="PF01323">
    <property type="entry name" value="DSBA"/>
    <property type="match status" value="1"/>
</dbReference>
<evidence type="ECO:0000259" key="1">
    <source>
        <dbReference type="Pfam" id="PF01323"/>
    </source>
</evidence>
<dbReference type="InterPro" id="IPR036249">
    <property type="entry name" value="Thioredoxin-like_sf"/>
</dbReference>
<sequence>MAGAASDRAAGHLVIDVWSDVMCPWCYMGTTLLVQALERFPHAQQTQIRHHSYQLMPDLAPDTAVGLTEYLVRQRGFQRQQIEAMNAQIAARGAAIGLEYRSERAIAANTRAAHQLIHFAAKAGRQHEMVQRLFRAYFTEGLSVGDHTVLAGLAAETGLDPAAAAQALATGVFDDDVQADIRQAQQLGISGVPFFIFGGKYALSGGQPVEAFLQALNTAWDEAPGTP</sequence>
<dbReference type="CDD" id="cd03024">
    <property type="entry name" value="DsbA_FrnE"/>
    <property type="match status" value="1"/>
</dbReference>
<protein>
    <submittedName>
        <fullName evidence="2">DsbA family oxidoreductase</fullName>
    </submittedName>
</protein>
<accession>A0ABY5W9B9</accession>
<dbReference type="RefSeq" id="WP_259866118.1">
    <property type="nucleotide sequence ID" value="NZ_BAAAST010000054.1"/>
</dbReference>
<dbReference type="Proteomes" id="UP001059617">
    <property type="component" value="Chromosome"/>
</dbReference>
<reference evidence="2" key="1">
    <citation type="submission" date="2021-04" db="EMBL/GenBank/DDBJ databases">
        <authorList>
            <person name="Hartkoorn R.C."/>
            <person name="Beaudoing E."/>
            <person name="Hot D."/>
        </authorList>
    </citation>
    <scope>NUCLEOTIDE SEQUENCE</scope>
    <source>
        <strain evidence="2">NRRL B-16292</strain>
    </source>
</reference>
<gene>
    <name evidence="2" type="ORF">Dfulv_21615</name>
</gene>
<organism evidence="2 3">
    <name type="scientific">Dactylosporangium fulvum</name>
    <dbReference type="NCBI Taxonomy" id="53359"/>
    <lineage>
        <taxon>Bacteria</taxon>
        <taxon>Bacillati</taxon>
        <taxon>Actinomycetota</taxon>
        <taxon>Actinomycetes</taxon>
        <taxon>Micromonosporales</taxon>
        <taxon>Micromonosporaceae</taxon>
        <taxon>Dactylosporangium</taxon>
    </lineage>
</organism>
<dbReference type="Gene3D" id="3.40.30.10">
    <property type="entry name" value="Glutaredoxin"/>
    <property type="match status" value="1"/>
</dbReference>
<dbReference type="PANTHER" id="PTHR13887">
    <property type="entry name" value="GLUTATHIONE S-TRANSFERASE KAPPA"/>
    <property type="match status" value="1"/>
</dbReference>
<feature type="domain" description="DSBA-like thioredoxin" evidence="1">
    <location>
        <begin position="14"/>
        <end position="216"/>
    </location>
</feature>
<proteinExistence type="predicted"/>
<dbReference type="EMBL" id="CP073720">
    <property type="protein sequence ID" value="UWP86692.1"/>
    <property type="molecule type" value="Genomic_DNA"/>
</dbReference>
<name>A0ABY5W9B9_9ACTN</name>
<evidence type="ECO:0000313" key="2">
    <source>
        <dbReference type="EMBL" id="UWP86692.1"/>
    </source>
</evidence>
<dbReference type="SUPFAM" id="SSF52833">
    <property type="entry name" value="Thioredoxin-like"/>
    <property type="match status" value="1"/>
</dbReference>
<keyword evidence="3" id="KW-1185">Reference proteome</keyword>
<reference evidence="2" key="2">
    <citation type="submission" date="2022-09" db="EMBL/GenBank/DDBJ databases">
        <title>Biosynthetic gene clusters of Dactylosporangioum fulvum.</title>
        <authorList>
            <person name="Caradec T."/>
        </authorList>
    </citation>
    <scope>NUCLEOTIDE SEQUENCE</scope>
    <source>
        <strain evidence="2">NRRL B-16292</strain>
    </source>
</reference>
<dbReference type="InterPro" id="IPR001853">
    <property type="entry name" value="DSBA-like_thioredoxin_dom"/>
</dbReference>